<protein>
    <submittedName>
        <fullName evidence="4">GNAT family N-acetyltransferase</fullName>
        <ecNumber evidence="4">2.3.-.-</ecNumber>
    </submittedName>
</protein>
<gene>
    <name evidence="4" type="ORF">ACFOUT_12350</name>
</gene>
<sequence length="144" mass="16723">MTIEVLHKFELNDKNQERIRTLYKQLNDTIIPRPLHQVLQEDNHVIFMVCKDEKEEIVGIALMATYKVVSGFRGLVEDVVVDEAYRGKGIGRMLMESLLEEAKRKSIDEVMLFTGHHRTPAINLYKSLGFKIRESGVYNLSFRK</sequence>
<keyword evidence="1 4" id="KW-0808">Transferase</keyword>
<dbReference type="InterPro" id="IPR016181">
    <property type="entry name" value="Acyl_CoA_acyltransferase"/>
</dbReference>
<comment type="caution">
    <text evidence="4">The sequence shown here is derived from an EMBL/GenBank/DDBJ whole genome shotgun (WGS) entry which is preliminary data.</text>
</comment>
<dbReference type="Gene3D" id="3.40.630.30">
    <property type="match status" value="1"/>
</dbReference>
<keyword evidence="2 4" id="KW-0012">Acyltransferase</keyword>
<dbReference type="PROSITE" id="PS51186">
    <property type="entry name" value="GNAT"/>
    <property type="match status" value="1"/>
</dbReference>
<dbReference type="InterPro" id="IPR045039">
    <property type="entry name" value="NSI-like"/>
</dbReference>
<dbReference type="PANTHER" id="PTHR43626:SF4">
    <property type="entry name" value="GCN5-RELATED N-ACETYLTRANSFERASE 2, CHLOROPLASTIC"/>
    <property type="match status" value="1"/>
</dbReference>
<feature type="domain" description="N-acetyltransferase" evidence="3">
    <location>
        <begin position="1"/>
        <end position="144"/>
    </location>
</feature>
<name>A0ABV8JY19_9FLAO</name>
<evidence type="ECO:0000256" key="2">
    <source>
        <dbReference type="ARBA" id="ARBA00023315"/>
    </source>
</evidence>
<evidence type="ECO:0000259" key="3">
    <source>
        <dbReference type="PROSITE" id="PS51186"/>
    </source>
</evidence>
<evidence type="ECO:0000313" key="5">
    <source>
        <dbReference type="Proteomes" id="UP001595814"/>
    </source>
</evidence>
<dbReference type="SUPFAM" id="SSF55729">
    <property type="entry name" value="Acyl-CoA N-acyltransferases (Nat)"/>
    <property type="match status" value="1"/>
</dbReference>
<dbReference type="RefSeq" id="WP_192461421.1">
    <property type="nucleotide sequence ID" value="NZ_JACYFJ010000002.1"/>
</dbReference>
<dbReference type="Proteomes" id="UP001595814">
    <property type="component" value="Unassembled WGS sequence"/>
</dbReference>
<evidence type="ECO:0000313" key="4">
    <source>
        <dbReference type="EMBL" id="MFC4096670.1"/>
    </source>
</evidence>
<keyword evidence="5" id="KW-1185">Reference proteome</keyword>
<dbReference type="InterPro" id="IPR000182">
    <property type="entry name" value="GNAT_dom"/>
</dbReference>
<proteinExistence type="predicted"/>
<dbReference type="EMBL" id="JBHSAW010000010">
    <property type="protein sequence ID" value="MFC4096670.1"/>
    <property type="molecule type" value="Genomic_DNA"/>
</dbReference>
<accession>A0ABV8JY19</accession>
<dbReference type="Pfam" id="PF00583">
    <property type="entry name" value="Acetyltransf_1"/>
    <property type="match status" value="1"/>
</dbReference>
<organism evidence="4 5">
    <name type="scientific">Euzebyella saccharophila</name>
    <dbReference type="NCBI Taxonomy" id="679664"/>
    <lineage>
        <taxon>Bacteria</taxon>
        <taxon>Pseudomonadati</taxon>
        <taxon>Bacteroidota</taxon>
        <taxon>Flavobacteriia</taxon>
        <taxon>Flavobacteriales</taxon>
        <taxon>Flavobacteriaceae</taxon>
        <taxon>Euzebyella</taxon>
    </lineage>
</organism>
<dbReference type="GO" id="GO:0016746">
    <property type="term" value="F:acyltransferase activity"/>
    <property type="evidence" value="ECO:0007669"/>
    <property type="project" value="UniProtKB-KW"/>
</dbReference>
<reference evidence="5" key="1">
    <citation type="journal article" date="2019" name="Int. J. Syst. Evol. Microbiol.">
        <title>The Global Catalogue of Microorganisms (GCM) 10K type strain sequencing project: providing services to taxonomists for standard genome sequencing and annotation.</title>
        <authorList>
            <consortium name="The Broad Institute Genomics Platform"/>
            <consortium name="The Broad Institute Genome Sequencing Center for Infectious Disease"/>
            <person name="Wu L."/>
            <person name="Ma J."/>
        </authorList>
    </citation>
    <scope>NUCLEOTIDE SEQUENCE [LARGE SCALE GENOMIC DNA]</scope>
    <source>
        <strain evidence="5">CECT 7477</strain>
    </source>
</reference>
<dbReference type="EC" id="2.3.-.-" evidence="4"/>
<dbReference type="PANTHER" id="PTHR43626">
    <property type="entry name" value="ACYL-COA N-ACYLTRANSFERASE"/>
    <property type="match status" value="1"/>
</dbReference>
<evidence type="ECO:0000256" key="1">
    <source>
        <dbReference type="ARBA" id="ARBA00022679"/>
    </source>
</evidence>
<dbReference type="CDD" id="cd04301">
    <property type="entry name" value="NAT_SF"/>
    <property type="match status" value="1"/>
</dbReference>